<dbReference type="RefSeq" id="WP_284066433.1">
    <property type="nucleotide sequence ID" value="NZ_JASKNE010000001.1"/>
</dbReference>
<keyword evidence="5 8" id="KW-0378">Hydrolase</keyword>
<dbReference type="EMBL" id="JASKNE010000001">
    <property type="protein sequence ID" value="MDK1682999.1"/>
    <property type="molecule type" value="Genomic_DNA"/>
</dbReference>
<dbReference type="PANTHER" id="PTHR47268:SF4">
    <property type="entry name" value="ACYLPHOSPHATASE"/>
    <property type="match status" value="1"/>
</dbReference>
<dbReference type="PROSITE" id="PS51160">
    <property type="entry name" value="ACYLPHOSPHATASE_3"/>
    <property type="match status" value="1"/>
</dbReference>
<dbReference type="PROSITE" id="PS00151">
    <property type="entry name" value="ACYLPHOSPHATASE_2"/>
    <property type="match status" value="1"/>
</dbReference>
<dbReference type="Proteomes" id="UP001241935">
    <property type="component" value="Unassembled WGS sequence"/>
</dbReference>
<dbReference type="Pfam" id="PF00708">
    <property type="entry name" value="Acylphosphatase"/>
    <property type="match status" value="1"/>
</dbReference>
<feature type="active site" evidence="5">
    <location>
        <position position="26"/>
    </location>
</feature>
<comment type="catalytic activity">
    <reaction evidence="4 5">
        <text>an acyl phosphate + H2O = a carboxylate + phosphate + H(+)</text>
        <dbReference type="Rhea" id="RHEA:14965"/>
        <dbReference type="ChEBI" id="CHEBI:15377"/>
        <dbReference type="ChEBI" id="CHEBI:15378"/>
        <dbReference type="ChEBI" id="CHEBI:29067"/>
        <dbReference type="ChEBI" id="CHEBI:43474"/>
        <dbReference type="ChEBI" id="CHEBI:59918"/>
        <dbReference type="EC" id="3.6.1.7"/>
    </reaction>
</comment>
<accession>A0AAW6UTQ3</accession>
<dbReference type="InterPro" id="IPR020456">
    <property type="entry name" value="Acylphosphatase"/>
</dbReference>
<dbReference type="Gene3D" id="3.30.70.100">
    <property type="match status" value="1"/>
</dbReference>
<dbReference type="SUPFAM" id="SSF54975">
    <property type="entry name" value="Acylphosphatase/BLUF domain-like"/>
    <property type="match status" value="1"/>
</dbReference>
<dbReference type="AlphaFoldDB" id="A0AAW6UTQ3"/>
<protein>
    <recommendedName>
        <fullName evidence="3 5">acylphosphatase</fullName>
        <ecNumber evidence="2 5">3.6.1.7</ecNumber>
    </recommendedName>
</protein>
<dbReference type="InterPro" id="IPR017968">
    <property type="entry name" value="Acylphosphatase_CS"/>
</dbReference>
<feature type="active site" evidence="5">
    <location>
        <position position="44"/>
    </location>
</feature>
<comment type="caution">
    <text evidence="8">The sequence shown here is derived from an EMBL/GenBank/DDBJ whole genome shotgun (WGS) entry which is preliminary data.</text>
</comment>
<comment type="similarity">
    <text evidence="1 6">Belongs to the acylphosphatase family.</text>
</comment>
<evidence type="ECO:0000256" key="4">
    <source>
        <dbReference type="ARBA" id="ARBA00047645"/>
    </source>
</evidence>
<dbReference type="PANTHER" id="PTHR47268">
    <property type="entry name" value="ACYLPHOSPHATASE"/>
    <property type="match status" value="1"/>
</dbReference>
<proteinExistence type="inferred from homology"/>
<evidence type="ECO:0000256" key="3">
    <source>
        <dbReference type="ARBA" id="ARBA00015991"/>
    </source>
</evidence>
<organism evidence="8 9">
    <name type="scientific">Acinetobacter terrestris</name>
    <dbReference type="NCBI Taxonomy" id="2529843"/>
    <lineage>
        <taxon>Bacteria</taxon>
        <taxon>Pseudomonadati</taxon>
        <taxon>Pseudomonadota</taxon>
        <taxon>Gammaproteobacteria</taxon>
        <taxon>Moraxellales</taxon>
        <taxon>Moraxellaceae</taxon>
        <taxon>Acinetobacter</taxon>
        <taxon>Acinetobacter Taxon 24</taxon>
    </lineage>
</organism>
<evidence type="ECO:0000313" key="8">
    <source>
        <dbReference type="EMBL" id="MDK1682999.1"/>
    </source>
</evidence>
<dbReference type="EC" id="3.6.1.7" evidence="2 5"/>
<dbReference type="InterPro" id="IPR036046">
    <property type="entry name" value="Acylphosphatase-like_dom_sf"/>
</dbReference>
<evidence type="ECO:0000256" key="1">
    <source>
        <dbReference type="ARBA" id="ARBA00005614"/>
    </source>
</evidence>
<sequence length="98" mass="11227">MWSIGVMMNKAIKLTIQGKVQGVGYRRWFEQQALALELKGYVKNLDSGEVEAVIIGTEYQLHTIIECSYIGPSRAEVSKIIQVEFDQKQDFIAFKMLR</sequence>
<dbReference type="GO" id="GO:0003998">
    <property type="term" value="F:acylphosphatase activity"/>
    <property type="evidence" value="ECO:0007669"/>
    <property type="project" value="UniProtKB-EC"/>
</dbReference>
<evidence type="ECO:0000256" key="2">
    <source>
        <dbReference type="ARBA" id="ARBA00012150"/>
    </source>
</evidence>
<name>A0AAW6UTQ3_9GAMM</name>
<evidence type="ECO:0000259" key="7">
    <source>
        <dbReference type="PROSITE" id="PS51160"/>
    </source>
</evidence>
<evidence type="ECO:0000313" key="9">
    <source>
        <dbReference type="Proteomes" id="UP001241935"/>
    </source>
</evidence>
<evidence type="ECO:0000256" key="5">
    <source>
        <dbReference type="PROSITE-ProRule" id="PRU00520"/>
    </source>
</evidence>
<gene>
    <name evidence="8" type="ORF">QOR41_03940</name>
</gene>
<feature type="domain" description="Acylphosphatase-like" evidence="7">
    <location>
        <begin position="11"/>
        <end position="98"/>
    </location>
</feature>
<dbReference type="InterPro" id="IPR001792">
    <property type="entry name" value="Acylphosphatase-like_dom"/>
</dbReference>
<reference evidence="8" key="1">
    <citation type="submission" date="2023-04" db="EMBL/GenBank/DDBJ databases">
        <title>The environmental microbiomes in feedlot watering bowls are a reservoir of florfenicol resistance for bovine respiratory disease pathogens.</title>
        <authorList>
            <person name="Kos D.W."/>
            <person name="Ruzzini A.C."/>
            <person name="Schreiner B."/>
            <person name="Jelinski M.D."/>
        </authorList>
    </citation>
    <scope>NUCLEOTIDE SEQUENCE</scope>
    <source>
        <strain evidence="8">WB3</strain>
    </source>
</reference>
<evidence type="ECO:0000256" key="6">
    <source>
        <dbReference type="RuleBase" id="RU004168"/>
    </source>
</evidence>